<keyword evidence="3 5" id="KW-1133">Transmembrane helix</keyword>
<dbReference type="PROSITE" id="PS50850">
    <property type="entry name" value="MFS"/>
    <property type="match status" value="1"/>
</dbReference>
<keyword evidence="8" id="KW-1185">Reference proteome</keyword>
<feature type="transmembrane region" description="Helical" evidence="5">
    <location>
        <begin position="240"/>
        <end position="261"/>
    </location>
</feature>
<dbReference type="InterPro" id="IPR011701">
    <property type="entry name" value="MFS"/>
</dbReference>
<evidence type="ECO:0000256" key="5">
    <source>
        <dbReference type="SAM" id="Phobius"/>
    </source>
</evidence>
<evidence type="ECO:0000259" key="6">
    <source>
        <dbReference type="PROSITE" id="PS50850"/>
    </source>
</evidence>
<feature type="transmembrane region" description="Helical" evidence="5">
    <location>
        <begin position="372"/>
        <end position="389"/>
    </location>
</feature>
<dbReference type="GO" id="GO:0005886">
    <property type="term" value="C:plasma membrane"/>
    <property type="evidence" value="ECO:0007669"/>
    <property type="project" value="TreeGrafter"/>
</dbReference>
<feature type="domain" description="Major facilitator superfamily (MFS) profile" evidence="6">
    <location>
        <begin position="36"/>
        <end position="420"/>
    </location>
</feature>
<feature type="transmembrane region" description="Helical" evidence="5">
    <location>
        <begin position="307"/>
        <end position="325"/>
    </location>
</feature>
<accession>A0A1M4UZV4</accession>
<proteinExistence type="predicted"/>
<evidence type="ECO:0000256" key="4">
    <source>
        <dbReference type="ARBA" id="ARBA00023136"/>
    </source>
</evidence>
<dbReference type="SUPFAM" id="SSF103473">
    <property type="entry name" value="MFS general substrate transporter"/>
    <property type="match status" value="1"/>
</dbReference>
<evidence type="ECO:0000256" key="1">
    <source>
        <dbReference type="ARBA" id="ARBA00004141"/>
    </source>
</evidence>
<comment type="subcellular location">
    <subcellularLocation>
        <location evidence="1">Membrane</location>
        <topology evidence="1">Multi-pass membrane protein</topology>
    </subcellularLocation>
</comment>
<feature type="transmembrane region" description="Helical" evidence="5">
    <location>
        <begin position="331"/>
        <end position="351"/>
    </location>
</feature>
<protein>
    <submittedName>
        <fullName evidence="7">Major Facilitator Superfamily protein</fullName>
    </submittedName>
</protein>
<name>A0A1M4UZV4_9SPHI</name>
<feature type="transmembrane region" description="Helical" evidence="5">
    <location>
        <begin position="188"/>
        <end position="209"/>
    </location>
</feature>
<dbReference type="GO" id="GO:0046943">
    <property type="term" value="F:carboxylic acid transmembrane transporter activity"/>
    <property type="evidence" value="ECO:0007669"/>
    <property type="project" value="TreeGrafter"/>
</dbReference>
<dbReference type="Proteomes" id="UP000184287">
    <property type="component" value="Unassembled WGS sequence"/>
</dbReference>
<feature type="transmembrane region" description="Helical" evidence="5">
    <location>
        <begin position="395"/>
        <end position="416"/>
    </location>
</feature>
<dbReference type="EMBL" id="FQUQ01000001">
    <property type="protein sequence ID" value="SHE62199.1"/>
    <property type="molecule type" value="Genomic_DNA"/>
</dbReference>
<evidence type="ECO:0000256" key="2">
    <source>
        <dbReference type="ARBA" id="ARBA00022692"/>
    </source>
</evidence>
<organism evidence="7 8">
    <name type="scientific">Pedobacter caeni</name>
    <dbReference type="NCBI Taxonomy" id="288992"/>
    <lineage>
        <taxon>Bacteria</taxon>
        <taxon>Pseudomonadati</taxon>
        <taxon>Bacteroidota</taxon>
        <taxon>Sphingobacteriia</taxon>
        <taxon>Sphingobacteriales</taxon>
        <taxon>Sphingobacteriaceae</taxon>
        <taxon>Pedobacter</taxon>
    </lineage>
</organism>
<dbReference type="STRING" id="288992.SAMN04488522_101730"/>
<keyword evidence="2 5" id="KW-0812">Transmembrane</keyword>
<dbReference type="PANTHER" id="PTHR23508">
    <property type="entry name" value="CARBOXYLIC ACID TRANSPORTER PROTEIN HOMOLOG"/>
    <property type="match status" value="1"/>
</dbReference>
<dbReference type="AlphaFoldDB" id="A0A1M4UZV4"/>
<evidence type="ECO:0000256" key="3">
    <source>
        <dbReference type="ARBA" id="ARBA00022989"/>
    </source>
</evidence>
<dbReference type="Gene3D" id="1.20.1250.20">
    <property type="entry name" value="MFS general substrate transporter like domains"/>
    <property type="match status" value="2"/>
</dbReference>
<keyword evidence="4 5" id="KW-0472">Membrane</keyword>
<sequence>MYKIIFPGYLNLFVLSVRKQTFTMTTENNNKNVFLLVLVAALGYFVDIYDLLLFLIIKNKSLAALGVPADQITETGLRLMNWQMAGLLIGGFFWGILGDKKGRLSVLFGSILMYSLANIANGFVTSIPMYAALRFIAGVGLAGELGAGITLVSESMSKEKRGYGTMLVAGIGLSGAVAAYIVGDLFEWRNAFFIGGGLGVVLLLLRIGVFESGMFKKMAEKEVSKGNFMMLLTRKRGFKYLNCILIAVPVWFVVGILIGIAPEFGKALHAKEYLDNGKGVMFAYIGISIGDFLTGALSQVFKTRKKIVFVFLTLTFGSMLLYLMSSGWTATNFYIFCLSTGIFTGYWVVFVTMAAEQFGTNLRATVTTTAPNMVRGSLILVTMLFQWLAGSMGIVNAALCVAVITVGMAYIALYNLEETYGRDLNFIEE</sequence>
<feature type="transmembrane region" description="Helical" evidence="5">
    <location>
        <begin position="281"/>
        <end position="300"/>
    </location>
</feature>
<dbReference type="PANTHER" id="PTHR23508:SF10">
    <property type="entry name" value="CARBOXYLIC ACID TRANSPORTER PROTEIN HOMOLOG"/>
    <property type="match status" value="1"/>
</dbReference>
<reference evidence="8" key="1">
    <citation type="submission" date="2016-11" db="EMBL/GenBank/DDBJ databases">
        <authorList>
            <person name="Varghese N."/>
            <person name="Submissions S."/>
        </authorList>
    </citation>
    <scope>NUCLEOTIDE SEQUENCE [LARGE SCALE GENOMIC DNA]</scope>
    <source>
        <strain evidence="8">DSM 16990</strain>
    </source>
</reference>
<gene>
    <name evidence="7" type="ORF">SAMN04488522_101730</name>
</gene>
<dbReference type="InterPro" id="IPR036259">
    <property type="entry name" value="MFS_trans_sf"/>
</dbReference>
<evidence type="ECO:0000313" key="7">
    <source>
        <dbReference type="EMBL" id="SHE62199.1"/>
    </source>
</evidence>
<feature type="transmembrane region" description="Helical" evidence="5">
    <location>
        <begin position="163"/>
        <end position="182"/>
    </location>
</feature>
<dbReference type="InterPro" id="IPR020846">
    <property type="entry name" value="MFS_dom"/>
</dbReference>
<feature type="transmembrane region" description="Helical" evidence="5">
    <location>
        <begin position="130"/>
        <end position="151"/>
    </location>
</feature>
<evidence type="ECO:0000313" key="8">
    <source>
        <dbReference type="Proteomes" id="UP000184287"/>
    </source>
</evidence>
<dbReference type="Pfam" id="PF07690">
    <property type="entry name" value="MFS_1"/>
    <property type="match status" value="1"/>
</dbReference>
<feature type="transmembrane region" description="Helical" evidence="5">
    <location>
        <begin position="104"/>
        <end position="124"/>
    </location>
</feature>
<feature type="transmembrane region" description="Helical" evidence="5">
    <location>
        <begin position="33"/>
        <end position="57"/>
    </location>
</feature>
<feature type="transmembrane region" description="Helical" evidence="5">
    <location>
        <begin position="77"/>
        <end position="97"/>
    </location>
</feature>